<evidence type="ECO:0000313" key="2">
    <source>
        <dbReference type="EMBL" id="OFI07620.1"/>
    </source>
</evidence>
<gene>
    <name evidence="2" type="ORF">CLOACE_02240</name>
</gene>
<feature type="transmembrane region" description="Helical" evidence="1">
    <location>
        <begin position="147"/>
        <end position="167"/>
    </location>
</feature>
<feature type="transmembrane region" description="Helical" evidence="1">
    <location>
        <begin position="6"/>
        <end position="25"/>
    </location>
</feature>
<evidence type="ECO:0000256" key="1">
    <source>
        <dbReference type="SAM" id="Phobius"/>
    </source>
</evidence>
<keyword evidence="1" id="KW-1133">Transmembrane helix</keyword>
<evidence type="ECO:0000313" key="3">
    <source>
        <dbReference type="Proteomes" id="UP000175744"/>
    </source>
</evidence>
<sequence length="182" mass="21622">MYLFIVVLFFILFIPFPIKICFYYNNGKINVFLYKINLSNNINKKYNIKKEGKKEYDNKEKVSYVYLKNTYGSIYKIFQSLKFKPKLSFHISLYYGLGDAAHTAIFYGILNSLYTVIYKTIDNFFNIKHIAFKVKPNLENKVLKVNITSIFYINLAKLIYMLIIFFIKSHKNKSVNYSKSHN</sequence>
<evidence type="ECO:0008006" key="4">
    <source>
        <dbReference type="Google" id="ProtNLM"/>
    </source>
</evidence>
<comment type="caution">
    <text evidence="2">The sequence shown here is derived from an EMBL/GenBank/DDBJ whole genome shotgun (WGS) entry which is preliminary data.</text>
</comment>
<protein>
    <recommendedName>
        <fullName evidence="4">DUF2953 domain-containing protein</fullName>
    </recommendedName>
</protein>
<dbReference type="Proteomes" id="UP000175744">
    <property type="component" value="Unassembled WGS sequence"/>
</dbReference>
<proteinExistence type="predicted"/>
<dbReference type="EMBL" id="LZFO01000002">
    <property type="protein sequence ID" value="OFI07620.1"/>
    <property type="molecule type" value="Genomic_DNA"/>
</dbReference>
<keyword evidence="3" id="KW-1185">Reference proteome</keyword>
<dbReference type="STRING" id="1121290.CLAOCE_02240"/>
<feature type="transmembrane region" description="Helical" evidence="1">
    <location>
        <begin position="91"/>
        <end position="110"/>
    </location>
</feature>
<dbReference type="Pfam" id="PF11167">
    <property type="entry name" value="DUF2953"/>
    <property type="match status" value="1"/>
</dbReference>
<name>A0A1E8F1Z0_9CLOT</name>
<dbReference type="RefSeq" id="WP_070109197.1">
    <property type="nucleotide sequence ID" value="NZ_LZFO01000002.1"/>
</dbReference>
<keyword evidence="1" id="KW-0472">Membrane</keyword>
<reference evidence="2 3" key="1">
    <citation type="submission" date="2016-06" db="EMBL/GenBank/DDBJ databases">
        <title>Genome sequence of Clostridium acetireducens DSM 10703.</title>
        <authorList>
            <person name="Poehlein A."/>
            <person name="Fluechter S."/>
            <person name="Duerre P."/>
            <person name="Daniel R."/>
        </authorList>
    </citation>
    <scope>NUCLEOTIDE SEQUENCE [LARGE SCALE GENOMIC DNA]</scope>
    <source>
        <strain evidence="2 3">DSM 10703</strain>
    </source>
</reference>
<dbReference type="AlphaFoldDB" id="A0A1E8F1Z0"/>
<accession>A0A1E8F1Z0</accession>
<dbReference type="InterPro" id="IPR021338">
    <property type="entry name" value="DUF2953"/>
</dbReference>
<organism evidence="2 3">
    <name type="scientific">Clostridium acetireducens DSM 10703</name>
    <dbReference type="NCBI Taxonomy" id="1121290"/>
    <lineage>
        <taxon>Bacteria</taxon>
        <taxon>Bacillati</taxon>
        <taxon>Bacillota</taxon>
        <taxon>Clostridia</taxon>
        <taxon>Eubacteriales</taxon>
        <taxon>Clostridiaceae</taxon>
        <taxon>Clostridium</taxon>
    </lineage>
</organism>
<keyword evidence="1" id="KW-0812">Transmembrane</keyword>